<dbReference type="InterPro" id="IPR011059">
    <property type="entry name" value="Metal-dep_hydrolase_composite"/>
</dbReference>
<dbReference type="GO" id="GO:0016810">
    <property type="term" value="F:hydrolase activity, acting on carbon-nitrogen (but not peptide) bonds"/>
    <property type="evidence" value="ECO:0007669"/>
    <property type="project" value="InterPro"/>
</dbReference>
<evidence type="ECO:0000313" key="1">
    <source>
        <dbReference type="EMBL" id="RSH89753.1"/>
    </source>
</evidence>
<comment type="caution">
    <text evidence="1">The sequence shown here is derived from an EMBL/GenBank/DDBJ whole genome shotgun (WGS) entry which is preliminary data.</text>
</comment>
<name>A0A427YFF0_9TREE</name>
<keyword evidence="2" id="KW-1185">Reference proteome</keyword>
<dbReference type="STRING" id="1890683.A0A427YFF0"/>
<gene>
    <name evidence="1" type="ORF">EHS25_001739</name>
</gene>
<dbReference type="AlphaFoldDB" id="A0A427YFF0"/>
<reference evidence="1 2" key="1">
    <citation type="submission" date="2018-11" db="EMBL/GenBank/DDBJ databases">
        <title>Genome sequence of Saitozyma podzolica DSM 27192.</title>
        <authorList>
            <person name="Aliyu H."/>
            <person name="Gorte O."/>
            <person name="Ochsenreither K."/>
        </authorList>
    </citation>
    <scope>NUCLEOTIDE SEQUENCE [LARGE SCALE GENOMIC DNA]</scope>
    <source>
        <strain evidence="1 2">DSM 27192</strain>
    </source>
</reference>
<dbReference type="EMBL" id="RSCD01000012">
    <property type="protein sequence ID" value="RSH89753.1"/>
    <property type="molecule type" value="Genomic_DNA"/>
</dbReference>
<dbReference type="SUPFAM" id="SSF51338">
    <property type="entry name" value="Composite domain of metallo-dependent hydrolases"/>
    <property type="match status" value="1"/>
</dbReference>
<evidence type="ECO:0008006" key="3">
    <source>
        <dbReference type="Google" id="ProtNLM"/>
    </source>
</evidence>
<dbReference type="OrthoDB" id="3501663at2759"/>
<proteinExistence type="predicted"/>
<organism evidence="1 2">
    <name type="scientific">Saitozyma podzolica</name>
    <dbReference type="NCBI Taxonomy" id="1890683"/>
    <lineage>
        <taxon>Eukaryota</taxon>
        <taxon>Fungi</taxon>
        <taxon>Dikarya</taxon>
        <taxon>Basidiomycota</taxon>
        <taxon>Agaricomycotina</taxon>
        <taxon>Tremellomycetes</taxon>
        <taxon>Tremellales</taxon>
        <taxon>Trimorphomycetaceae</taxon>
        <taxon>Saitozyma</taxon>
    </lineage>
</organism>
<evidence type="ECO:0000313" key="2">
    <source>
        <dbReference type="Proteomes" id="UP000279259"/>
    </source>
</evidence>
<sequence length="122" mass="13269">MHPLTLRRIDRASSLLPKLVHCNDSPIGDQPEAAPFNGSTLDPAGTLQYQAQHGHPILPAGTAHSTRGENTYATLEPGKRADFCVLSIDPFAQGLETLREAQQAVTQTWIGGERVWARSDVK</sequence>
<protein>
    <recommendedName>
        <fullName evidence="3">Amidohydrolase 3 domain-containing protein</fullName>
    </recommendedName>
</protein>
<dbReference type="Proteomes" id="UP000279259">
    <property type="component" value="Unassembled WGS sequence"/>
</dbReference>
<accession>A0A427YFF0</accession>
<dbReference type="Gene3D" id="2.30.40.10">
    <property type="entry name" value="Urease, subunit C, domain 1"/>
    <property type="match status" value="1"/>
</dbReference>